<dbReference type="GO" id="GO:0005524">
    <property type="term" value="F:ATP binding"/>
    <property type="evidence" value="ECO:0007669"/>
    <property type="project" value="UniProtKB-KW"/>
</dbReference>
<comment type="function">
    <text evidence="7">The 26S proteasome is involved in the ATP-dependent degradation of ubiquitinated proteins. The regulatory (or ATPase) complex confers ATP dependency and substrate specificity to the 26S complex.</text>
</comment>
<keyword evidence="6 10" id="KW-0647">Proteasome</keyword>
<dbReference type="InterPro" id="IPR027417">
    <property type="entry name" value="P-loop_NTPase"/>
</dbReference>
<evidence type="ECO:0000256" key="1">
    <source>
        <dbReference type="ARBA" id="ARBA00004496"/>
    </source>
</evidence>
<keyword evidence="3" id="KW-0963">Cytoplasm</keyword>
<dbReference type="Pfam" id="PF17862">
    <property type="entry name" value="AAA_lid_3"/>
    <property type="match status" value="1"/>
</dbReference>
<comment type="subcellular location">
    <subcellularLocation>
        <location evidence="1">Cytoplasm</location>
    </subcellularLocation>
</comment>
<feature type="coiled-coil region" evidence="8">
    <location>
        <begin position="20"/>
        <end position="47"/>
    </location>
</feature>
<dbReference type="FunFam" id="1.10.8.60:FF:000006">
    <property type="entry name" value="26S protease regulatory subunit 8"/>
    <property type="match status" value="1"/>
</dbReference>
<dbReference type="InterPro" id="IPR003593">
    <property type="entry name" value="AAA+_ATPase"/>
</dbReference>
<dbReference type="SUPFAM" id="SSF52540">
    <property type="entry name" value="P-loop containing nucleoside triphosphate hydrolases"/>
    <property type="match status" value="1"/>
</dbReference>
<keyword evidence="11" id="KW-1185">Reference proteome</keyword>
<evidence type="ECO:0000313" key="11">
    <source>
        <dbReference type="Proteomes" id="UP001203297"/>
    </source>
</evidence>
<keyword evidence="5" id="KW-0067">ATP-binding</keyword>
<evidence type="ECO:0000256" key="8">
    <source>
        <dbReference type="SAM" id="Coils"/>
    </source>
</evidence>
<evidence type="ECO:0000256" key="5">
    <source>
        <dbReference type="ARBA" id="ARBA00022840"/>
    </source>
</evidence>
<accession>A0AAD4QFC9</accession>
<dbReference type="AlphaFoldDB" id="A0AAD4QFC9"/>
<dbReference type="InterPro" id="IPR012340">
    <property type="entry name" value="NA-bd_OB-fold"/>
</dbReference>
<organism evidence="10 11">
    <name type="scientific">Multifurca ochricompacta</name>
    <dbReference type="NCBI Taxonomy" id="376703"/>
    <lineage>
        <taxon>Eukaryota</taxon>
        <taxon>Fungi</taxon>
        <taxon>Dikarya</taxon>
        <taxon>Basidiomycota</taxon>
        <taxon>Agaricomycotina</taxon>
        <taxon>Agaricomycetes</taxon>
        <taxon>Russulales</taxon>
        <taxon>Russulaceae</taxon>
        <taxon>Multifurca</taxon>
    </lineage>
</organism>
<dbReference type="GO" id="GO:0016887">
    <property type="term" value="F:ATP hydrolysis activity"/>
    <property type="evidence" value="ECO:0007669"/>
    <property type="project" value="InterPro"/>
</dbReference>
<dbReference type="InterPro" id="IPR050221">
    <property type="entry name" value="26S_Proteasome_ATPase"/>
</dbReference>
<dbReference type="FunFam" id="2.40.50.140:FF:000044">
    <property type="entry name" value="26S protease regulatory subunit 8"/>
    <property type="match status" value="1"/>
</dbReference>
<evidence type="ECO:0000256" key="3">
    <source>
        <dbReference type="ARBA" id="ARBA00022490"/>
    </source>
</evidence>
<comment type="caution">
    <text evidence="10">The sequence shown here is derived from an EMBL/GenBank/DDBJ whole genome shotgun (WGS) entry which is preliminary data.</text>
</comment>
<evidence type="ECO:0000256" key="6">
    <source>
        <dbReference type="ARBA" id="ARBA00022942"/>
    </source>
</evidence>
<dbReference type="InterPro" id="IPR041569">
    <property type="entry name" value="AAA_lid_3"/>
</dbReference>
<reference evidence="10" key="1">
    <citation type="journal article" date="2022" name="New Phytol.">
        <title>Evolutionary transition to the ectomycorrhizal habit in the genomes of a hyperdiverse lineage of mushroom-forming fungi.</title>
        <authorList>
            <person name="Looney B."/>
            <person name="Miyauchi S."/>
            <person name="Morin E."/>
            <person name="Drula E."/>
            <person name="Courty P.E."/>
            <person name="Kohler A."/>
            <person name="Kuo A."/>
            <person name="LaButti K."/>
            <person name="Pangilinan J."/>
            <person name="Lipzen A."/>
            <person name="Riley R."/>
            <person name="Andreopoulos W."/>
            <person name="He G."/>
            <person name="Johnson J."/>
            <person name="Nolan M."/>
            <person name="Tritt A."/>
            <person name="Barry K.W."/>
            <person name="Grigoriev I.V."/>
            <person name="Nagy L.G."/>
            <person name="Hibbett D."/>
            <person name="Henrissat B."/>
            <person name="Matheny P.B."/>
            <person name="Labbe J."/>
            <person name="Martin F.M."/>
        </authorList>
    </citation>
    <scope>NUCLEOTIDE SEQUENCE</scope>
    <source>
        <strain evidence="10">BPL690</strain>
    </source>
</reference>
<dbReference type="InterPro" id="IPR003959">
    <property type="entry name" value="ATPase_AAA_core"/>
</dbReference>
<protein>
    <submittedName>
        <fullName evidence="10">26S proteasome regulatory complex ATPase RPT6</fullName>
    </submittedName>
</protein>
<keyword evidence="8" id="KW-0175">Coiled coil</keyword>
<comment type="similarity">
    <text evidence="2">Belongs to the AAA ATPase family.</text>
</comment>
<dbReference type="Gene3D" id="2.40.50.140">
    <property type="entry name" value="Nucleic acid-binding proteins"/>
    <property type="match status" value="1"/>
</dbReference>
<evidence type="ECO:0000256" key="7">
    <source>
        <dbReference type="ARBA" id="ARBA00024661"/>
    </source>
</evidence>
<proteinExistence type="inferred from homology"/>
<dbReference type="EMBL" id="WTXG01000144">
    <property type="protein sequence ID" value="KAI0291776.1"/>
    <property type="molecule type" value="Genomic_DNA"/>
</dbReference>
<dbReference type="GO" id="GO:0008540">
    <property type="term" value="C:proteasome regulatory particle, base subcomplex"/>
    <property type="evidence" value="ECO:0007669"/>
    <property type="project" value="UniProtKB-ARBA"/>
</dbReference>
<dbReference type="Proteomes" id="UP001203297">
    <property type="component" value="Unassembled WGS sequence"/>
</dbReference>
<dbReference type="Pfam" id="PF00004">
    <property type="entry name" value="AAA"/>
    <property type="match status" value="1"/>
</dbReference>
<evidence type="ECO:0000259" key="9">
    <source>
        <dbReference type="SMART" id="SM00382"/>
    </source>
</evidence>
<dbReference type="SMART" id="SM00382">
    <property type="entry name" value="AAA"/>
    <property type="match status" value="1"/>
</dbReference>
<dbReference type="Pfam" id="PF16450">
    <property type="entry name" value="Prot_ATP_ID_OB_C"/>
    <property type="match status" value="1"/>
</dbReference>
<gene>
    <name evidence="10" type="ORF">B0F90DRAFT_1812081</name>
</gene>
<dbReference type="Gene3D" id="3.40.50.300">
    <property type="entry name" value="P-loop containing nucleotide triphosphate hydrolases"/>
    <property type="match status" value="1"/>
</dbReference>
<sequence>MPVPAPTPTGGIKSYYQAKIEAAELLINQKTQNLRRLEAQRNALNARGVAPFKEELQLLHEPGSYVGEVVRIMGKNKILVKVQPEGKYIVDVAADIDIATLKPTLRVALRSDSYTLHKILPNKVDPLVSLMMVEKVPDSTYEMEVIELPALGIAQPKGVLLYGPPGTGKTLLARAVAHHTDCKFIRVSGSELVQKYIGEGSRMVRELFVMAREHAPNRLYGSSRGESGSGGGDSEVQRTMLELLNQLDGFESTKNIKVIMATNRIALLRPGQARVAILRIHSRKMSLQRGINLRALAEKMGQCSGAEVRGICTEAGMYALRERRQHVTQEDFEFAVAKKNQEANTSVNKLFS</sequence>
<evidence type="ECO:0000256" key="4">
    <source>
        <dbReference type="ARBA" id="ARBA00022741"/>
    </source>
</evidence>
<dbReference type="PANTHER" id="PTHR23073">
    <property type="entry name" value="26S PROTEASOME REGULATORY SUBUNIT"/>
    <property type="match status" value="1"/>
</dbReference>
<dbReference type="Gene3D" id="1.10.8.60">
    <property type="match status" value="1"/>
</dbReference>
<feature type="domain" description="AAA+ ATPase" evidence="9">
    <location>
        <begin position="155"/>
        <end position="281"/>
    </location>
</feature>
<evidence type="ECO:0000313" key="10">
    <source>
        <dbReference type="EMBL" id="KAI0291776.1"/>
    </source>
</evidence>
<name>A0AAD4QFC9_9AGAM</name>
<evidence type="ECO:0000256" key="2">
    <source>
        <dbReference type="ARBA" id="ARBA00006914"/>
    </source>
</evidence>
<keyword evidence="4" id="KW-0547">Nucleotide-binding</keyword>
<dbReference type="InterPro" id="IPR032501">
    <property type="entry name" value="Prot_ATP_ID_OB_2nd"/>
</dbReference>
<dbReference type="GO" id="GO:0005737">
    <property type="term" value="C:cytoplasm"/>
    <property type="evidence" value="ECO:0007669"/>
    <property type="project" value="UniProtKB-SubCell"/>
</dbReference>